<keyword evidence="2" id="KW-1185">Reference proteome</keyword>
<proteinExistence type="predicted"/>
<sequence>MKRIFGFIVFLLFLGAYSVRDYAPVKVLPDSPIISDLDSFSVFESDFSDHVPTEARIRASQSSSQRIKNERSEDLSPAQGLLFLTCKIAKSYSKIHLQRYFRLFIEFAIQVNAP</sequence>
<gene>
    <name evidence="1" type="ORF">Aconfl_35550</name>
</gene>
<dbReference type="Proteomes" id="UP001338309">
    <property type="component" value="Unassembled WGS sequence"/>
</dbReference>
<dbReference type="EMBL" id="BTPD01000013">
    <property type="protein sequence ID" value="GMQ30912.1"/>
    <property type="molecule type" value="Genomic_DNA"/>
</dbReference>
<accession>A0ABQ6PTK4</accession>
<dbReference type="RefSeq" id="WP_338225617.1">
    <property type="nucleotide sequence ID" value="NZ_BTPD01000013.1"/>
</dbReference>
<protein>
    <submittedName>
        <fullName evidence="1">Uncharacterized protein</fullName>
    </submittedName>
</protein>
<reference evidence="1 2" key="1">
    <citation type="submission" date="2023-08" db="EMBL/GenBank/DDBJ databases">
        <title>Draft genome sequence of Algoriphagus confluentis.</title>
        <authorList>
            <person name="Takatani N."/>
            <person name="Hosokawa M."/>
            <person name="Sawabe T."/>
        </authorList>
    </citation>
    <scope>NUCLEOTIDE SEQUENCE [LARGE SCALE GENOMIC DNA]</scope>
    <source>
        <strain evidence="1 2">NBRC 111222</strain>
    </source>
</reference>
<comment type="caution">
    <text evidence="1">The sequence shown here is derived from an EMBL/GenBank/DDBJ whole genome shotgun (WGS) entry which is preliminary data.</text>
</comment>
<evidence type="ECO:0000313" key="2">
    <source>
        <dbReference type="Proteomes" id="UP001338309"/>
    </source>
</evidence>
<name>A0ABQ6PTK4_9BACT</name>
<evidence type="ECO:0000313" key="1">
    <source>
        <dbReference type="EMBL" id="GMQ30912.1"/>
    </source>
</evidence>
<organism evidence="1 2">
    <name type="scientific">Algoriphagus confluentis</name>
    <dbReference type="NCBI Taxonomy" id="1697556"/>
    <lineage>
        <taxon>Bacteria</taxon>
        <taxon>Pseudomonadati</taxon>
        <taxon>Bacteroidota</taxon>
        <taxon>Cytophagia</taxon>
        <taxon>Cytophagales</taxon>
        <taxon>Cyclobacteriaceae</taxon>
        <taxon>Algoriphagus</taxon>
    </lineage>
</organism>